<dbReference type="InterPro" id="IPR023631">
    <property type="entry name" value="Amidase_dom"/>
</dbReference>
<gene>
    <name evidence="2" type="ORF">DZC73_12110</name>
</gene>
<feature type="domain" description="Amidase" evidence="1">
    <location>
        <begin position="24"/>
        <end position="440"/>
    </location>
</feature>
<reference evidence="2 3" key="1">
    <citation type="submission" date="2018-08" db="EMBL/GenBank/DDBJ databases">
        <authorList>
            <person name="Khan S.A."/>
            <person name="Jeon C.O."/>
            <person name="Chun B.H."/>
            <person name="Jeong S.E."/>
        </authorList>
    </citation>
    <scope>NUCLEOTIDE SEQUENCE [LARGE SCALE GENOMIC DNA]</scope>
    <source>
        <strain evidence="2 3">S-16</strain>
    </source>
</reference>
<sequence length="461" mass="49393">MKLHELSAAELLRHYAAKTLSPVEVTRAVIAHIGRWEPHLHATYAFDGEAALKQAADSEARWLKGQPQGALDGVPAMIKENIATQGTPTPLGTAATELKPADRDAPPAARLREAGAVILGKTTMPDYGMLSSGLSSFHPLTRNPWDLSKNPGGSSSGAGAGVAAGYGPLHVGTDIGGSVRLPAGWCGIFTLKPSLGRIPIYPPYAGRVAGPMTRTVEDAALMMGVLSLPDARDTMSLPYQDIAWSSLDRDLRGLKIGLLMDAGWGFPVEPQVRDAVEAAARAFEAEGAIVTSMKPFMTREMADGMDRFWRTRSWIDICALPAERRAKVLPFIVEWARGGEGQSGEAVFKGYSQMAAMREAAVAACAPFDVVFSPTCPIPAFAAGLPCPTNDPSRPFEHIAFTLPYNMSEQPAASINCGYTSSGLPIGLQIIGHRFDDLGVLQVSRAWERLRPAQRDWPTPP</sequence>
<evidence type="ECO:0000313" key="2">
    <source>
        <dbReference type="EMBL" id="RQP24072.1"/>
    </source>
</evidence>
<keyword evidence="3" id="KW-1185">Reference proteome</keyword>
<comment type="caution">
    <text evidence="2">The sequence shown here is derived from an EMBL/GenBank/DDBJ whole genome shotgun (WGS) entry which is preliminary data.</text>
</comment>
<dbReference type="OrthoDB" id="8576090at2"/>
<dbReference type="InterPro" id="IPR036928">
    <property type="entry name" value="AS_sf"/>
</dbReference>
<dbReference type="Gene3D" id="3.90.1300.10">
    <property type="entry name" value="Amidase signature (AS) domain"/>
    <property type="match status" value="1"/>
</dbReference>
<evidence type="ECO:0000259" key="1">
    <source>
        <dbReference type="Pfam" id="PF01425"/>
    </source>
</evidence>
<dbReference type="InterPro" id="IPR000120">
    <property type="entry name" value="Amidase"/>
</dbReference>
<dbReference type="GO" id="GO:0004040">
    <property type="term" value="F:amidase activity"/>
    <property type="evidence" value="ECO:0007669"/>
    <property type="project" value="UniProtKB-EC"/>
</dbReference>
<accession>A0A3N7IZD0</accession>
<name>A0A3N7IZD0_9BURK</name>
<dbReference type="SUPFAM" id="SSF75304">
    <property type="entry name" value="Amidase signature (AS) enzymes"/>
    <property type="match status" value="1"/>
</dbReference>
<proteinExistence type="predicted"/>
<dbReference type="Proteomes" id="UP000267464">
    <property type="component" value="Unassembled WGS sequence"/>
</dbReference>
<dbReference type="PANTHER" id="PTHR11895:SF173">
    <property type="entry name" value="GLUTAMYL-TRNA AMIDOTRANSFERASE SUBUNIT A"/>
    <property type="match status" value="1"/>
</dbReference>
<dbReference type="PANTHER" id="PTHR11895">
    <property type="entry name" value="TRANSAMIDASE"/>
    <property type="match status" value="1"/>
</dbReference>
<keyword evidence="2" id="KW-0378">Hydrolase</keyword>
<protein>
    <submittedName>
        <fullName evidence="2">Amidase</fullName>
        <ecNumber evidence="2">3.5.1.4</ecNumber>
    </submittedName>
</protein>
<dbReference type="EC" id="3.5.1.4" evidence="2"/>
<dbReference type="RefSeq" id="WP_124540519.1">
    <property type="nucleotide sequence ID" value="NZ_QUSW01000003.1"/>
</dbReference>
<dbReference type="NCBIfam" id="NF005450">
    <property type="entry name" value="PRK07042.1"/>
    <property type="match status" value="1"/>
</dbReference>
<dbReference type="EMBL" id="QUSW01000003">
    <property type="protein sequence ID" value="RQP24072.1"/>
    <property type="molecule type" value="Genomic_DNA"/>
</dbReference>
<reference evidence="2 3" key="2">
    <citation type="submission" date="2018-12" db="EMBL/GenBank/DDBJ databases">
        <title>Rhizobacter gummiphilus sp. nov., a rubber-degrading bacterium isolated from the soil of a botanical garden in Japan.</title>
        <authorList>
            <person name="Shunsuke S.S."/>
        </authorList>
    </citation>
    <scope>NUCLEOTIDE SEQUENCE [LARGE SCALE GENOMIC DNA]</scope>
    <source>
        <strain evidence="2 3">S-16</strain>
    </source>
</reference>
<evidence type="ECO:0000313" key="3">
    <source>
        <dbReference type="Proteomes" id="UP000267464"/>
    </source>
</evidence>
<dbReference type="AlphaFoldDB" id="A0A3N7IZD0"/>
<organism evidence="2 3">
    <name type="scientific">Piscinibacter terrae</name>
    <dbReference type="NCBI Taxonomy" id="2496871"/>
    <lineage>
        <taxon>Bacteria</taxon>
        <taxon>Pseudomonadati</taxon>
        <taxon>Pseudomonadota</taxon>
        <taxon>Betaproteobacteria</taxon>
        <taxon>Burkholderiales</taxon>
        <taxon>Sphaerotilaceae</taxon>
        <taxon>Piscinibacter</taxon>
    </lineage>
</organism>
<dbReference type="Pfam" id="PF01425">
    <property type="entry name" value="Amidase"/>
    <property type="match status" value="1"/>
</dbReference>